<dbReference type="Proteomes" id="UP000247772">
    <property type="component" value="Unassembled WGS sequence"/>
</dbReference>
<dbReference type="InterPro" id="IPR050298">
    <property type="entry name" value="Gram-neg_bact_OMP"/>
</dbReference>
<dbReference type="GO" id="GO:0009279">
    <property type="term" value="C:cell outer membrane"/>
    <property type="evidence" value="ECO:0007669"/>
    <property type="project" value="UniProtKB-SubCell"/>
</dbReference>
<protein>
    <submittedName>
        <fullName evidence="13">Outer membrane protein OmpU</fullName>
    </submittedName>
</protein>
<accession>A0A2V4TP92</accession>
<evidence type="ECO:0000313" key="14">
    <source>
        <dbReference type="Proteomes" id="UP000247772"/>
    </source>
</evidence>
<evidence type="ECO:0000259" key="12">
    <source>
        <dbReference type="Pfam" id="PF13609"/>
    </source>
</evidence>
<evidence type="ECO:0000256" key="2">
    <source>
        <dbReference type="ARBA" id="ARBA00011233"/>
    </source>
</evidence>
<comment type="subcellular location">
    <subcellularLocation>
        <location evidence="1">Cell outer membrane</location>
        <topology evidence="1">Multi-pass membrane protein</topology>
    </subcellularLocation>
</comment>
<keyword evidence="3" id="KW-0813">Transport</keyword>
<name>A0A2V4TP92_9BURK</name>
<dbReference type="InterPro" id="IPR033900">
    <property type="entry name" value="Gram_neg_porin_domain"/>
</dbReference>
<evidence type="ECO:0000256" key="7">
    <source>
        <dbReference type="ARBA" id="ARBA00023065"/>
    </source>
</evidence>
<dbReference type="CDD" id="cd00342">
    <property type="entry name" value="gram_neg_porins"/>
    <property type="match status" value="1"/>
</dbReference>
<proteinExistence type="predicted"/>
<keyword evidence="5" id="KW-0812">Transmembrane</keyword>
<dbReference type="AlphaFoldDB" id="A0A2V4TP92"/>
<keyword evidence="10" id="KW-0998">Cell outer membrane</keyword>
<reference evidence="13 14" key="1">
    <citation type="submission" date="2018-06" db="EMBL/GenBank/DDBJ databases">
        <title>Genomic Encyclopedia of Type Strains, Phase IV (KMG-V): Genome sequencing to study the core and pangenomes of soil and plant-associated prokaryotes.</title>
        <authorList>
            <person name="Whitman W."/>
        </authorList>
    </citation>
    <scope>NUCLEOTIDE SEQUENCE [LARGE SCALE GENOMIC DNA]</scope>
    <source>
        <strain evidence="13 14">SRCL-318</strain>
    </source>
</reference>
<comment type="caution">
    <text evidence="13">The sequence shown here is derived from an EMBL/GenBank/DDBJ whole genome shotgun (WGS) entry which is preliminary data.</text>
</comment>
<comment type="subunit">
    <text evidence="2">Homotrimer.</text>
</comment>
<feature type="chain" id="PRO_5016082647" evidence="11">
    <location>
        <begin position="27"/>
        <end position="368"/>
    </location>
</feature>
<dbReference type="OrthoDB" id="8982743at2"/>
<evidence type="ECO:0000256" key="4">
    <source>
        <dbReference type="ARBA" id="ARBA00022452"/>
    </source>
</evidence>
<gene>
    <name evidence="13" type="ORF">C7410_122107</name>
</gene>
<evidence type="ECO:0000256" key="5">
    <source>
        <dbReference type="ARBA" id="ARBA00022692"/>
    </source>
</evidence>
<dbReference type="Pfam" id="PF13609">
    <property type="entry name" value="Porin_4"/>
    <property type="match status" value="1"/>
</dbReference>
<dbReference type="PANTHER" id="PTHR34501">
    <property type="entry name" value="PROTEIN YDDL-RELATED"/>
    <property type="match status" value="1"/>
</dbReference>
<dbReference type="GO" id="GO:0015288">
    <property type="term" value="F:porin activity"/>
    <property type="evidence" value="ECO:0007669"/>
    <property type="project" value="UniProtKB-KW"/>
</dbReference>
<keyword evidence="4" id="KW-1134">Transmembrane beta strand</keyword>
<dbReference type="GO" id="GO:0046930">
    <property type="term" value="C:pore complex"/>
    <property type="evidence" value="ECO:0007669"/>
    <property type="project" value="UniProtKB-KW"/>
</dbReference>
<dbReference type="InterPro" id="IPR001702">
    <property type="entry name" value="Porin_Gram-ve"/>
</dbReference>
<feature type="domain" description="Porin" evidence="12">
    <location>
        <begin position="14"/>
        <end position="338"/>
    </location>
</feature>
<dbReference type="Gene3D" id="2.40.160.10">
    <property type="entry name" value="Porin"/>
    <property type="match status" value="1"/>
</dbReference>
<keyword evidence="8" id="KW-0626">Porin</keyword>
<evidence type="ECO:0000256" key="3">
    <source>
        <dbReference type="ARBA" id="ARBA00022448"/>
    </source>
</evidence>
<keyword evidence="6 11" id="KW-0732">Signal</keyword>
<dbReference type="SUPFAM" id="SSF56935">
    <property type="entry name" value="Porins"/>
    <property type="match status" value="1"/>
</dbReference>
<organism evidence="13 14">
    <name type="scientific">Paraburkholderia silvatlantica</name>
    <dbReference type="NCBI Taxonomy" id="321895"/>
    <lineage>
        <taxon>Bacteria</taxon>
        <taxon>Pseudomonadati</taxon>
        <taxon>Pseudomonadota</taxon>
        <taxon>Betaproteobacteria</taxon>
        <taxon>Burkholderiales</taxon>
        <taxon>Burkholderiaceae</taxon>
        <taxon>Paraburkholderia</taxon>
    </lineage>
</organism>
<dbReference type="PRINTS" id="PR00184">
    <property type="entry name" value="NEISSPPORIN"/>
</dbReference>
<evidence type="ECO:0000256" key="1">
    <source>
        <dbReference type="ARBA" id="ARBA00004571"/>
    </source>
</evidence>
<feature type="signal peptide" evidence="11">
    <location>
        <begin position="1"/>
        <end position="26"/>
    </location>
</feature>
<dbReference type="InterPro" id="IPR023614">
    <property type="entry name" value="Porin_dom_sf"/>
</dbReference>
<evidence type="ECO:0000256" key="10">
    <source>
        <dbReference type="ARBA" id="ARBA00023237"/>
    </source>
</evidence>
<dbReference type="EMBL" id="QJSQ01000022">
    <property type="protein sequence ID" value="PYE18405.1"/>
    <property type="molecule type" value="Genomic_DNA"/>
</dbReference>
<dbReference type="GO" id="GO:0034220">
    <property type="term" value="P:monoatomic ion transmembrane transport"/>
    <property type="evidence" value="ECO:0007669"/>
    <property type="project" value="InterPro"/>
</dbReference>
<evidence type="ECO:0000256" key="9">
    <source>
        <dbReference type="ARBA" id="ARBA00023136"/>
    </source>
</evidence>
<keyword evidence="9" id="KW-0472">Membrane</keyword>
<evidence type="ECO:0000256" key="8">
    <source>
        <dbReference type="ARBA" id="ARBA00023114"/>
    </source>
</evidence>
<evidence type="ECO:0000256" key="11">
    <source>
        <dbReference type="SAM" id="SignalP"/>
    </source>
</evidence>
<evidence type="ECO:0000256" key="6">
    <source>
        <dbReference type="ARBA" id="ARBA00022729"/>
    </source>
</evidence>
<keyword evidence="7" id="KW-0406">Ion transport</keyword>
<dbReference type="RefSeq" id="WP_110856539.1">
    <property type="nucleotide sequence ID" value="NZ_QJSQ01000022.1"/>
</dbReference>
<dbReference type="InterPro" id="IPR002299">
    <property type="entry name" value="Porin_Neis"/>
</dbReference>
<dbReference type="PRINTS" id="PR00182">
    <property type="entry name" value="ECOLNEIPORIN"/>
</dbReference>
<evidence type="ECO:0000313" key="13">
    <source>
        <dbReference type="EMBL" id="PYE18405.1"/>
    </source>
</evidence>
<sequence>MKIAKKKISVLVAALISAGAVMPASAQSSVTIYGVLDNGITYLSNNYGHASYQLTSGILSGNRFGFKGVEDLGGGNKAIFQIESIFNVDNGKASSIGTFSRITVVGLSNRYGTLLLGHQYDLERDLLSDFLPNSNDGYSGHVGDYDRLGGERLSNVVKFTSREFHGLTVGGDYGFGNVAGSFGEGASFSVGFRYAYGPLAFGSVYTHENRPTVGEYAMAPYADLGVSTFLGQDVTKITNPVVNLQRTFAGGVSYTIGNVTLAADGSHTEFLGYGQKEIMKVVEFGANSRIRPNLTVAASFQHDWMAGSTWNQTGFGIDYFLSARTDVYLSFDYQRASGAGTLAAIDFVGARSDSQTQIATRIAMRHRF</sequence>
<dbReference type="PANTHER" id="PTHR34501:SF9">
    <property type="entry name" value="MAJOR OUTER MEMBRANE PROTEIN P.IA"/>
    <property type="match status" value="1"/>
</dbReference>